<dbReference type="Gene3D" id="3.40.50.720">
    <property type="entry name" value="NAD(P)-binding Rossmann-like Domain"/>
    <property type="match status" value="1"/>
</dbReference>
<protein>
    <recommendedName>
        <fullName evidence="3">NmrA-like domain-containing protein</fullName>
    </recommendedName>
</protein>
<sequence length="339" mass="37650">MKVTIVGASGETGQSITHALIQQPDTFEVTALCRPASEDKPEFQQLRNHGVKVVTLDLEAPHEELVAALVGQDTVICCIIPFVPETQIALANAAKEAKVKRFVPSAFGPACPPAGVLILREIKEAVLNHIKKLYLPYTAIDVGWWYQTSLPRLPSGKLDYAIKFPNSKLVGDGNLRSALTDLRDVGKYVAQIITDERTLNKSVFVYNEVLTQEEVYSTLEDLSSEKISRDYANEEEILANINAAQNRYDQDGSVPNLLGLSSTQYANSVWLRGDNLPESASYLGYLNGKELYPDLKHVTFADYVKELVAGKGKGVYVDRVFGFEKDTKMFGKQYNLRRT</sequence>
<dbReference type="Proteomes" id="UP000696573">
    <property type="component" value="Unassembled WGS sequence"/>
</dbReference>
<reference evidence="4" key="1">
    <citation type="submission" date="2021-10" db="EMBL/GenBank/DDBJ databases">
        <authorList>
            <person name="Piombo E."/>
        </authorList>
    </citation>
    <scope>NUCLEOTIDE SEQUENCE</scope>
</reference>
<keyword evidence="5" id="KW-1185">Reference proteome</keyword>
<evidence type="ECO:0000256" key="2">
    <source>
        <dbReference type="ARBA" id="ARBA00023002"/>
    </source>
</evidence>
<dbReference type="SUPFAM" id="SSF51735">
    <property type="entry name" value="NAD(P)-binding Rossmann-fold domains"/>
    <property type="match status" value="1"/>
</dbReference>
<dbReference type="PANTHER" id="PTHR47706:SF9">
    <property type="entry name" value="NMRA-LIKE DOMAIN-CONTAINING PROTEIN-RELATED"/>
    <property type="match status" value="1"/>
</dbReference>
<dbReference type="CDD" id="cd05259">
    <property type="entry name" value="PCBER_SDR_a"/>
    <property type="match status" value="1"/>
</dbReference>
<dbReference type="InterPro" id="IPR045312">
    <property type="entry name" value="PCBER-like"/>
</dbReference>
<keyword evidence="1" id="KW-0521">NADP</keyword>
<dbReference type="OrthoDB" id="419598at2759"/>
<evidence type="ECO:0000256" key="1">
    <source>
        <dbReference type="ARBA" id="ARBA00022857"/>
    </source>
</evidence>
<comment type="caution">
    <text evidence="4">The sequence shown here is derived from an EMBL/GenBank/DDBJ whole genome shotgun (WGS) entry which is preliminary data.</text>
</comment>
<dbReference type="InterPro" id="IPR036291">
    <property type="entry name" value="NAD(P)-bd_dom_sf"/>
</dbReference>
<dbReference type="Gene3D" id="3.90.25.10">
    <property type="entry name" value="UDP-galactose 4-epimerase, domain 1"/>
    <property type="match status" value="1"/>
</dbReference>
<feature type="domain" description="NmrA-like" evidence="3">
    <location>
        <begin position="2"/>
        <end position="244"/>
    </location>
</feature>
<name>A0A9N9VRT2_9HYPO</name>
<evidence type="ECO:0000313" key="5">
    <source>
        <dbReference type="Proteomes" id="UP000696573"/>
    </source>
</evidence>
<dbReference type="Pfam" id="PF05368">
    <property type="entry name" value="NmrA"/>
    <property type="match status" value="1"/>
</dbReference>
<evidence type="ECO:0000313" key="4">
    <source>
        <dbReference type="EMBL" id="CAH0035506.1"/>
    </source>
</evidence>
<gene>
    <name evidence="4" type="ORF">CRHIZ90672A_00015494</name>
</gene>
<dbReference type="AlphaFoldDB" id="A0A9N9VRT2"/>
<organism evidence="4 5">
    <name type="scientific">Clonostachys rhizophaga</name>
    <dbReference type="NCBI Taxonomy" id="160324"/>
    <lineage>
        <taxon>Eukaryota</taxon>
        <taxon>Fungi</taxon>
        <taxon>Dikarya</taxon>
        <taxon>Ascomycota</taxon>
        <taxon>Pezizomycotina</taxon>
        <taxon>Sordariomycetes</taxon>
        <taxon>Hypocreomycetidae</taxon>
        <taxon>Hypocreales</taxon>
        <taxon>Bionectriaceae</taxon>
        <taxon>Clonostachys</taxon>
    </lineage>
</organism>
<dbReference type="PANTHER" id="PTHR47706">
    <property type="entry name" value="NMRA-LIKE FAMILY PROTEIN"/>
    <property type="match status" value="1"/>
</dbReference>
<proteinExistence type="predicted"/>
<keyword evidence="2" id="KW-0560">Oxidoreductase</keyword>
<accession>A0A9N9VRT2</accession>
<dbReference type="InterPro" id="IPR051609">
    <property type="entry name" value="NmrA/Isoflavone_reductase-like"/>
</dbReference>
<dbReference type="EMBL" id="CABFNQ020000754">
    <property type="protein sequence ID" value="CAH0035506.1"/>
    <property type="molecule type" value="Genomic_DNA"/>
</dbReference>
<dbReference type="GO" id="GO:0016491">
    <property type="term" value="F:oxidoreductase activity"/>
    <property type="evidence" value="ECO:0007669"/>
    <property type="project" value="UniProtKB-KW"/>
</dbReference>
<dbReference type="InterPro" id="IPR008030">
    <property type="entry name" value="NmrA-like"/>
</dbReference>
<evidence type="ECO:0000259" key="3">
    <source>
        <dbReference type="Pfam" id="PF05368"/>
    </source>
</evidence>